<dbReference type="EMBL" id="JAYKXH010000006">
    <property type="protein sequence ID" value="KAK7166257.1"/>
    <property type="molecule type" value="Genomic_DNA"/>
</dbReference>
<feature type="region of interest" description="Disordered" evidence="1">
    <location>
        <begin position="84"/>
        <end position="172"/>
    </location>
</feature>
<evidence type="ECO:0000313" key="2">
    <source>
        <dbReference type="EMBL" id="KAK7166257.1"/>
    </source>
</evidence>
<feature type="compositionally biased region" description="Polar residues" evidence="1">
    <location>
        <begin position="132"/>
        <end position="142"/>
    </location>
</feature>
<name>A0AAN9D875_9TELE</name>
<accession>A0AAN9D875</accession>
<dbReference type="AlphaFoldDB" id="A0AAN9D875"/>
<gene>
    <name evidence="2" type="ORF">R3I93_006129</name>
</gene>
<organism evidence="2 3">
    <name type="scientific">Phoxinus phoxinus</name>
    <name type="common">Eurasian minnow</name>
    <dbReference type="NCBI Taxonomy" id="58324"/>
    <lineage>
        <taxon>Eukaryota</taxon>
        <taxon>Metazoa</taxon>
        <taxon>Chordata</taxon>
        <taxon>Craniata</taxon>
        <taxon>Vertebrata</taxon>
        <taxon>Euteleostomi</taxon>
        <taxon>Actinopterygii</taxon>
        <taxon>Neopterygii</taxon>
        <taxon>Teleostei</taxon>
        <taxon>Ostariophysi</taxon>
        <taxon>Cypriniformes</taxon>
        <taxon>Leuciscidae</taxon>
        <taxon>Phoxininae</taxon>
        <taxon>Phoxinus</taxon>
    </lineage>
</organism>
<evidence type="ECO:0000313" key="3">
    <source>
        <dbReference type="Proteomes" id="UP001364617"/>
    </source>
</evidence>
<proteinExistence type="predicted"/>
<evidence type="ECO:0000256" key="1">
    <source>
        <dbReference type="SAM" id="MobiDB-lite"/>
    </source>
</evidence>
<dbReference type="Proteomes" id="UP001364617">
    <property type="component" value="Unassembled WGS sequence"/>
</dbReference>
<reference evidence="2 3" key="1">
    <citation type="submission" date="2024-02" db="EMBL/GenBank/DDBJ databases">
        <title>Chromosome-level genome assembly of the Eurasian Minnow (Phoxinus phoxinus).</title>
        <authorList>
            <person name="Oriowo T.O."/>
            <person name="Martin S."/>
            <person name="Stange M."/>
            <person name="Chrysostomakis Y."/>
            <person name="Brown T."/>
            <person name="Winkler S."/>
            <person name="Kukowka S."/>
            <person name="Myers E.W."/>
            <person name="Bohne A."/>
        </authorList>
    </citation>
    <scope>NUCLEOTIDE SEQUENCE [LARGE SCALE GENOMIC DNA]</scope>
    <source>
        <strain evidence="2">ZFMK-TIS-60720</strain>
        <tissue evidence="2">Whole Organism</tissue>
    </source>
</reference>
<sequence>MGRQMDAGSPNPAFWEEICVIADLNLRTSRGAVQSCGRSMGLAVVGERSLWLGLSDREKADFLDAPVEPKALFGASVTAMRERCDQKKQEGEAFQTCLPRRSTVRPSQPPRPRFEAPQGSGRSDFRGPRPSQPQRSELQSKPAQLRGKPSFAAAAARHRPANPQGGNKRRAT</sequence>
<comment type="caution">
    <text evidence="2">The sequence shown here is derived from an EMBL/GenBank/DDBJ whole genome shotgun (WGS) entry which is preliminary data.</text>
</comment>
<keyword evidence="3" id="KW-1185">Reference proteome</keyword>
<protein>
    <submittedName>
        <fullName evidence="2">Uncharacterized protein</fullName>
    </submittedName>
</protein>